<keyword evidence="1" id="KW-0472">Membrane</keyword>
<accession>A0A502CMD0</accession>
<evidence type="ECO:0000313" key="3">
    <source>
        <dbReference type="EMBL" id="TPG12926.1"/>
    </source>
</evidence>
<reference evidence="3 4" key="1">
    <citation type="journal article" date="2019" name="Environ. Microbiol.">
        <title>Species interactions and distinct microbial communities in high Arctic permafrost affected cryosols are associated with the CH4 and CO2 gas fluxes.</title>
        <authorList>
            <person name="Altshuler I."/>
            <person name="Hamel J."/>
            <person name="Turney S."/>
            <person name="Magnuson E."/>
            <person name="Levesque R."/>
            <person name="Greer C."/>
            <person name="Whyte L.G."/>
        </authorList>
    </citation>
    <scope>NUCLEOTIDE SEQUENCE [LARGE SCALE GENOMIC DNA]</scope>
    <source>
        <strain evidence="3 4">S9.3A</strain>
    </source>
</reference>
<dbReference type="CDD" id="cd00118">
    <property type="entry name" value="LysM"/>
    <property type="match status" value="1"/>
</dbReference>
<dbReference type="PROSITE" id="PS51782">
    <property type="entry name" value="LYSM"/>
    <property type="match status" value="1"/>
</dbReference>
<dbReference type="InterPro" id="IPR036779">
    <property type="entry name" value="LysM_dom_sf"/>
</dbReference>
<dbReference type="RefSeq" id="WP_140743849.1">
    <property type="nucleotide sequence ID" value="NZ_RCZM01000008.1"/>
</dbReference>
<proteinExistence type="predicted"/>
<sequence>MPTGAEVAALSATPLRLTRAARLALTLTVVIAAVALAIALFAGGASATVIDHSTTVQSGQTLSEIAVRELPQLSMAEAVVQLQVANDLTGSNVHAGQTLLIPKVG</sequence>
<keyword evidence="1" id="KW-0812">Transmembrane</keyword>
<keyword evidence="4" id="KW-1185">Reference proteome</keyword>
<feature type="transmembrane region" description="Helical" evidence="1">
    <location>
        <begin position="20"/>
        <end position="42"/>
    </location>
</feature>
<evidence type="ECO:0000259" key="2">
    <source>
        <dbReference type="PROSITE" id="PS51782"/>
    </source>
</evidence>
<dbReference type="AlphaFoldDB" id="A0A502CMD0"/>
<evidence type="ECO:0000313" key="4">
    <source>
        <dbReference type="Proteomes" id="UP000317722"/>
    </source>
</evidence>
<dbReference type="InterPro" id="IPR018392">
    <property type="entry name" value="LysM"/>
</dbReference>
<evidence type="ECO:0000256" key="1">
    <source>
        <dbReference type="SAM" id="Phobius"/>
    </source>
</evidence>
<name>A0A502CMD0_9MICO</name>
<dbReference type="OrthoDB" id="4869632at2"/>
<feature type="domain" description="LysM" evidence="2">
    <location>
        <begin position="52"/>
        <end position="101"/>
    </location>
</feature>
<dbReference type="Proteomes" id="UP000317722">
    <property type="component" value="Unassembled WGS sequence"/>
</dbReference>
<dbReference type="EMBL" id="RCZM01000008">
    <property type="protein sequence ID" value="TPG12926.1"/>
    <property type="molecule type" value="Genomic_DNA"/>
</dbReference>
<dbReference type="Pfam" id="PF01476">
    <property type="entry name" value="LysM"/>
    <property type="match status" value="1"/>
</dbReference>
<dbReference type="Gene3D" id="3.10.350.10">
    <property type="entry name" value="LysM domain"/>
    <property type="match status" value="1"/>
</dbReference>
<protein>
    <submittedName>
        <fullName evidence="3">LysM peptidoglycan-binding domain-containing protein</fullName>
    </submittedName>
</protein>
<comment type="caution">
    <text evidence="3">The sequence shown here is derived from an EMBL/GenBank/DDBJ whole genome shotgun (WGS) entry which is preliminary data.</text>
</comment>
<gene>
    <name evidence="3" type="ORF">EAH86_19505</name>
</gene>
<keyword evidence="1" id="KW-1133">Transmembrane helix</keyword>
<organism evidence="3 4">
    <name type="scientific">Pedococcus bigeumensis</name>
    <dbReference type="NCBI Taxonomy" id="433644"/>
    <lineage>
        <taxon>Bacteria</taxon>
        <taxon>Bacillati</taxon>
        <taxon>Actinomycetota</taxon>
        <taxon>Actinomycetes</taxon>
        <taxon>Micrococcales</taxon>
        <taxon>Intrasporangiaceae</taxon>
        <taxon>Pedococcus</taxon>
    </lineage>
</organism>